<keyword evidence="2" id="KW-1185">Reference proteome</keyword>
<proteinExistence type="predicted"/>
<protein>
    <submittedName>
        <fullName evidence="1">Uncharacterized protein</fullName>
    </submittedName>
</protein>
<comment type="caution">
    <text evidence="1">The sequence shown here is derived from an EMBL/GenBank/DDBJ whole genome shotgun (WGS) entry which is preliminary data.</text>
</comment>
<evidence type="ECO:0000313" key="1">
    <source>
        <dbReference type="EMBL" id="KAK3716689.1"/>
    </source>
</evidence>
<evidence type="ECO:0000313" key="2">
    <source>
        <dbReference type="Proteomes" id="UP001281147"/>
    </source>
</evidence>
<dbReference type="EMBL" id="JAUTXU010000041">
    <property type="protein sequence ID" value="KAK3716689.1"/>
    <property type="molecule type" value="Genomic_DNA"/>
</dbReference>
<name>A0ACC3NHY6_9PEZI</name>
<organism evidence="1 2">
    <name type="scientific">Vermiconidia calcicola</name>
    <dbReference type="NCBI Taxonomy" id="1690605"/>
    <lineage>
        <taxon>Eukaryota</taxon>
        <taxon>Fungi</taxon>
        <taxon>Dikarya</taxon>
        <taxon>Ascomycota</taxon>
        <taxon>Pezizomycotina</taxon>
        <taxon>Dothideomycetes</taxon>
        <taxon>Dothideomycetidae</taxon>
        <taxon>Mycosphaerellales</taxon>
        <taxon>Extremaceae</taxon>
        <taxon>Vermiconidia</taxon>
    </lineage>
</organism>
<dbReference type="Proteomes" id="UP001281147">
    <property type="component" value="Unassembled WGS sequence"/>
</dbReference>
<accession>A0ACC3NHY6</accession>
<reference evidence="1" key="1">
    <citation type="submission" date="2023-07" db="EMBL/GenBank/DDBJ databases">
        <title>Black Yeasts Isolated from many extreme environments.</title>
        <authorList>
            <person name="Coleine C."/>
            <person name="Stajich J.E."/>
            <person name="Selbmann L."/>
        </authorList>
    </citation>
    <scope>NUCLEOTIDE SEQUENCE</scope>
    <source>
        <strain evidence="1">CCFEE 5714</strain>
    </source>
</reference>
<sequence>MQSISIPRYLYHLQPATSSLSKTLLRCKAGPKLLKATPHRPIRLCTWAAFPGNVRSLLGQYPHEILLLQLHTKRLVEEKEFKGLLPDGETEAMVLDETERQEVRVAKLGKGYIDLRDVHAVKVLERDLKVSADQGWVPKKDIGGEEDDGWKLLQMVNGGEKYCFVQRSQGGGGGGCLGDFGELGLMGALFDFSF</sequence>
<gene>
    <name evidence="1" type="ORF">LTR37_006319</name>
</gene>